<name>A0AA36DDW1_9BILA</name>
<dbReference type="EMBL" id="CATQJA010002704">
    <property type="protein sequence ID" value="CAJ0585448.1"/>
    <property type="molecule type" value="Genomic_DNA"/>
</dbReference>
<gene>
    <name evidence="2" type="ORF">MSPICULIGERA_LOCUS23471</name>
</gene>
<feature type="non-terminal residue" evidence="2">
    <location>
        <position position="93"/>
    </location>
</feature>
<evidence type="ECO:0000313" key="3">
    <source>
        <dbReference type="Proteomes" id="UP001177023"/>
    </source>
</evidence>
<evidence type="ECO:0000313" key="2">
    <source>
        <dbReference type="EMBL" id="CAJ0585448.1"/>
    </source>
</evidence>
<feature type="region of interest" description="Disordered" evidence="1">
    <location>
        <begin position="1"/>
        <end position="26"/>
    </location>
</feature>
<dbReference type="AlphaFoldDB" id="A0AA36DDW1"/>
<evidence type="ECO:0000256" key="1">
    <source>
        <dbReference type="SAM" id="MobiDB-lite"/>
    </source>
</evidence>
<sequence>MGFFDTIVPKPPLPDDSLPGGRYTHRLAPHTADAQPTFATSSLFGDNVKRISSSPHRAACQYLFQAAAMEQSNGQGFASNISRRVRLSTTSWR</sequence>
<proteinExistence type="predicted"/>
<comment type="caution">
    <text evidence="2">The sequence shown here is derived from an EMBL/GenBank/DDBJ whole genome shotgun (WGS) entry which is preliminary data.</text>
</comment>
<dbReference type="Proteomes" id="UP001177023">
    <property type="component" value="Unassembled WGS sequence"/>
</dbReference>
<keyword evidence="3" id="KW-1185">Reference proteome</keyword>
<organism evidence="2 3">
    <name type="scientific">Mesorhabditis spiculigera</name>
    <dbReference type="NCBI Taxonomy" id="96644"/>
    <lineage>
        <taxon>Eukaryota</taxon>
        <taxon>Metazoa</taxon>
        <taxon>Ecdysozoa</taxon>
        <taxon>Nematoda</taxon>
        <taxon>Chromadorea</taxon>
        <taxon>Rhabditida</taxon>
        <taxon>Rhabditina</taxon>
        <taxon>Rhabditomorpha</taxon>
        <taxon>Rhabditoidea</taxon>
        <taxon>Rhabditidae</taxon>
        <taxon>Mesorhabditinae</taxon>
        <taxon>Mesorhabditis</taxon>
    </lineage>
</organism>
<protein>
    <submittedName>
        <fullName evidence="2">Uncharacterized protein</fullName>
    </submittedName>
</protein>
<reference evidence="2" key="1">
    <citation type="submission" date="2023-06" db="EMBL/GenBank/DDBJ databases">
        <authorList>
            <person name="Delattre M."/>
        </authorList>
    </citation>
    <scope>NUCLEOTIDE SEQUENCE</scope>
    <source>
        <strain evidence="2">AF72</strain>
    </source>
</reference>
<accession>A0AA36DDW1</accession>